<dbReference type="InterPro" id="IPR052908">
    <property type="entry name" value="AP-4-A_phosphorylase"/>
</dbReference>
<dbReference type="PANTHER" id="PTHR42997">
    <property type="entry name" value="HIT FAMILY HYDROLASE"/>
    <property type="match status" value="1"/>
</dbReference>
<evidence type="ECO:0000313" key="6">
    <source>
        <dbReference type="Proteomes" id="UP000051236"/>
    </source>
</evidence>
<feature type="domain" description="HIT" evidence="4">
    <location>
        <begin position="4"/>
        <end position="110"/>
    </location>
</feature>
<dbReference type="eggNOG" id="COG0537">
    <property type="taxonomic scope" value="Bacteria"/>
</dbReference>
<reference evidence="5 6" key="1">
    <citation type="journal article" date="2015" name="Genome Announc.">
        <title>Expanding the biotechnology potential of lactobacilli through comparative genomics of 213 strains and associated genera.</title>
        <authorList>
            <person name="Sun Z."/>
            <person name="Harris H.M."/>
            <person name="McCann A."/>
            <person name="Guo C."/>
            <person name="Argimon S."/>
            <person name="Zhang W."/>
            <person name="Yang X."/>
            <person name="Jeffery I.B."/>
            <person name="Cooney J.C."/>
            <person name="Kagawa T.F."/>
            <person name="Liu W."/>
            <person name="Song Y."/>
            <person name="Salvetti E."/>
            <person name="Wrobel A."/>
            <person name="Rasinkangas P."/>
            <person name="Parkhill J."/>
            <person name="Rea M.C."/>
            <person name="O'Sullivan O."/>
            <person name="Ritari J."/>
            <person name="Douillard F.P."/>
            <person name="Paul Ross R."/>
            <person name="Yang R."/>
            <person name="Briner A.E."/>
            <person name="Felis G.E."/>
            <person name="de Vos W.M."/>
            <person name="Barrangou R."/>
            <person name="Klaenhammer T.R."/>
            <person name="Caufield P.W."/>
            <person name="Cui Y."/>
            <person name="Zhang H."/>
            <person name="O'Toole P.W."/>
        </authorList>
    </citation>
    <scope>NUCLEOTIDE SEQUENCE [LARGE SCALE GENOMIC DNA]</scope>
    <source>
        <strain evidence="5 6">DSM 18527</strain>
    </source>
</reference>
<organism evidence="5 6">
    <name type="scientific">Agrilactobacillus composti DSM 18527 = JCM 14202</name>
    <dbReference type="NCBI Taxonomy" id="1423734"/>
    <lineage>
        <taxon>Bacteria</taxon>
        <taxon>Bacillati</taxon>
        <taxon>Bacillota</taxon>
        <taxon>Bacilli</taxon>
        <taxon>Lactobacillales</taxon>
        <taxon>Lactobacillaceae</taxon>
        <taxon>Agrilactobacillus</taxon>
    </lineage>
</organism>
<dbReference type="SUPFAM" id="SSF54197">
    <property type="entry name" value="HIT-like"/>
    <property type="match status" value="1"/>
</dbReference>
<dbReference type="PATRIC" id="fig|1423734.3.peg.3240"/>
<dbReference type="InterPro" id="IPR011146">
    <property type="entry name" value="HIT-like"/>
</dbReference>
<sequence length="125" mass="13801">MEKAACVFCQRKNIKIVLENELAVAFWDSHPVNKGHLLIIPKAHKVTYFDLSDAELLAINALSRQGKALIDQTFSPAGYNVGFNVGHYGGQTVMHCHCHLIPRYIDDDPHPAGGIRKLLPNGGEI</sequence>
<proteinExistence type="predicted"/>
<feature type="active site" description="Tele-AMP-histidine intermediate" evidence="1">
    <location>
        <position position="97"/>
    </location>
</feature>
<comment type="caution">
    <text evidence="5">The sequence shown here is derived from an EMBL/GenBank/DDBJ whole genome shotgun (WGS) entry which is preliminary data.</text>
</comment>
<dbReference type="OrthoDB" id="9784774at2"/>
<dbReference type="STRING" id="1423734.FC83_GL003191"/>
<dbReference type="Gene3D" id="3.30.428.10">
    <property type="entry name" value="HIT-like"/>
    <property type="match status" value="1"/>
</dbReference>
<protein>
    <submittedName>
        <fullName evidence="5">Diadenosine tetraphosphate (Ap4A) hydrolase</fullName>
    </submittedName>
</protein>
<keyword evidence="6" id="KW-1185">Reference proteome</keyword>
<dbReference type="RefSeq" id="WP_035450893.1">
    <property type="nucleotide sequence ID" value="NZ_AZGA01000057.1"/>
</dbReference>
<dbReference type="Proteomes" id="UP000051236">
    <property type="component" value="Unassembled WGS sequence"/>
</dbReference>
<evidence type="ECO:0000256" key="2">
    <source>
        <dbReference type="PIRSR" id="PIRSR601310-3"/>
    </source>
</evidence>
<evidence type="ECO:0000259" key="4">
    <source>
        <dbReference type="PROSITE" id="PS51084"/>
    </source>
</evidence>
<dbReference type="InterPro" id="IPR036265">
    <property type="entry name" value="HIT-like_sf"/>
</dbReference>
<keyword evidence="5" id="KW-0378">Hydrolase</keyword>
<feature type="short sequence motif" description="Histidine triad motif" evidence="2 3">
    <location>
        <begin position="95"/>
        <end position="99"/>
    </location>
</feature>
<evidence type="ECO:0000256" key="3">
    <source>
        <dbReference type="PROSITE-ProRule" id="PRU00464"/>
    </source>
</evidence>
<dbReference type="AlphaFoldDB" id="X0PCZ7"/>
<dbReference type="PRINTS" id="PR00332">
    <property type="entry name" value="HISTRIAD"/>
</dbReference>
<dbReference type="PROSITE" id="PS51084">
    <property type="entry name" value="HIT_2"/>
    <property type="match status" value="1"/>
</dbReference>
<evidence type="ECO:0000256" key="1">
    <source>
        <dbReference type="PIRSR" id="PIRSR601310-1"/>
    </source>
</evidence>
<dbReference type="GO" id="GO:0016787">
    <property type="term" value="F:hydrolase activity"/>
    <property type="evidence" value="ECO:0007669"/>
    <property type="project" value="UniProtKB-KW"/>
</dbReference>
<dbReference type="PANTHER" id="PTHR42997:SF1">
    <property type="entry name" value="AP-4-A PHOSPHORYLASE"/>
    <property type="match status" value="1"/>
</dbReference>
<name>X0PCZ7_9LACO</name>
<dbReference type="EMBL" id="AZGA01000057">
    <property type="protein sequence ID" value="KRM33110.1"/>
    <property type="molecule type" value="Genomic_DNA"/>
</dbReference>
<dbReference type="Pfam" id="PF01230">
    <property type="entry name" value="HIT"/>
    <property type="match status" value="1"/>
</dbReference>
<dbReference type="InterPro" id="IPR001310">
    <property type="entry name" value="Histidine_triad_HIT"/>
</dbReference>
<evidence type="ECO:0000313" key="5">
    <source>
        <dbReference type="EMBL" id="KRM33110.1"/>
    </source>
</evidence>
<gene>
    <name evidence="5" type="ORF">FC83_GL003191</name>
</gene>
<accession>X0PCZ7</accession>